<comment type="function">
    <text evidence="4">One of the primary rRNA binding proteins, it binds directly to 16S rRNA central domain where it helps coordinate assembly of the platform of the 30S subunit.</text>
</comment>
<reference evidence="7" key="1">
    <citation type="journal article" date="2010" name="Proc. Natl. Acad. Sci. U.S.A.">
        <title>A common red algal origin of the apicomplexan, dinoflagellate, and heterokont plastids.</title>
        <authorList>
            <person name="Janouskovec J."/>
            <person name="Horak A."/>
            <person name="Obornik M."/>
            <person name="Lukes J."/>
            <person name="Keeling P.J."/>
        </authorList>
    </citation>
    <scope>NUCLEOTIDE SEQUENCE [LARGE SCALE GENOMIC DNA]</scope>
</reference>
<dbReference type="PANTHER" id="PTHR11758">
    <property type="entry name" value="40S RIBOSOMAL PROTEIN S15A"/>
    <property type="match status" value="1"/>
</dbReference>
<dbReference type="GO" id="GO:0003735">
    <property type="term" value="F:structural constituent of ribosome"/>
    <property type="evidence" value="ECO:0007669"/>
    <property type="project" value="InterPro"/>
</dbReference>
<evidence type="ECO:0000256" key="5">
    <source>
        <dbReference type="RuleBase" id="RU003660"/>
    </source>
</evidence>
<dbReference type="EMBL" id="HM222968">
    <property type="protein sequence ID" value="ADJ66622.1"/>
    <property type="molecule type" value="Genomic_DNA"/>
</dbReference>
<evidence type="ECO:0000256" key="2">
    <source>
        <dbReference type="ARBA" id="ARBA00022980"/>
    </source>
</evidence>
<proteinExistence type="inferred from homology"/>
<name>D9IXQ5_9ALVE</name>
<dbReference type="RefSeq" id="YP_003795434.1">
    <property type="nucleotide sequence ID" value="NC_014345.1"/>
</dbReference>
<evidence type="ECO:0000256" key="1">
    <source>
        <dbReference type="ARBA" id="ARBA00006471"/>
    </source>
</evidence>
<evidence type="ECO:0000256" key="3">
    <source>
        <dbReference type="ARBA" id="ARBA00023274"/>
    </source>
</evidence>
<dbReference type="AlphaFoldDB" id="D9IXQ5"/>
<evidence type="ECO:0000256" key="6">
    <source>
        <dbReference type="SAM" id="Phobius"/>
    </source>
</evidence>
<dbReference type="GO" id="GO:0019843">
    <property type="term" value="F:rRNA binding"/>
    <property type="evidence" value="ECO:0007669"/>
    <property type="project" value="UniProtKB-UniRule"/>
</dbReference>
<dbReference type="InterPro" id="IPR035987">
    <property type="entry name" value="Ribosomal_uS8_sf"/>
</dbReference>
<dbReference type="InterPro" id="IPR000630">
    <property type="entry name" value="Ribosomal_uS8"/>
</dbReference>
<organism evidence="7">
    <name type="scientific">Chromerida sp. RM11</name>
    <dbReference type="NCBI Taxonomy" id="348535"/>
    <lineage>
        <taxon>Eukaryota</taxon>
        <taxon>Sar</taxon>
        <taxon>Alveolata</taxon>
        <taxon>Colpodellida</taxon>
    </lineage>
</organism>
<dbReference type="PROSITE" id="PS00053">
    <property type="entry name" value="RIBOSOMAL_S8"/>
    <property type="match status" value="1"/>
</dbReference>
<dbReference type="Pfam" id="PF00410">
    <property type="entry name" value="Ribosomal_S8"/>
    <property type="match status" value="1"/>
</dbReference>
<dbReference type="HAMAP" id="MF_01302_B">
    <property type="entry name" value="Ribosomal_uS8_B"/>
    <property type="match status" value="1"/>
</dbReference>
<comment type="subunit">
    <text evidence="4">Part of the 30S ribosomal subunit.</text>
</comment>
<comment type="subcellular location">
    <subcellularLocation>
        <location evidence="4">Plastid</location>
        <location evidence="4">Chloroplast</location>
    </subcellularLocation>
</comment>
<keyword evidence="6" id="KW-0472">Membrane</keyword>
<dbReference type="GO" id="GO:0006412">
    <property type="term" value="P:translation"/>
    <property type="evidence" value="ECO:0007669"/>
    <property type="project" value="UniProtKB-UniRule"/>
</dbReference>
<dbReference type="Gene3D" id="3.30.1370.30">
    <property type="match status" value="1"/>
</dbReference>
<geneLocation type="chloroplast" evidence="7"/>
<dbReference type="SUPFAM" id="SSF56047">
    <property type="entry name" value="Ribosomal protein S8"/>
    <property type="match status" value="1"/>
</dbReference>
<comment type="similarity">
    <text evidence="1 4 5">Belongs to the universal ribosomal protein uS8 family.</text>
</comment>
<keyword evidence="6" id="KW-0812">Transmembrane</keyword>
<dbReference type="GeneID" id="9481103"/>
<dbReference type="GO" id="GO:0005840">
    <property type="term" value="C:ribosome"/>
    <property type="evidence" value="ECO:0007669"/>
    <property type="project" value="UniProtKB-KW"/>
</dbReference>
<keyword evidence="7" id="KW-0150">Chloroplast</keyword>
<keyword evidence="3 4" id="KW-0687">Ribonucleoprotein</keyword>
<evidence type="ECO:0000313" key="7">
    <source>
        <dbReference type="EMBL" id="ADJ66622.1"/>
    </source>
</evidence>
<keyword evidence="2 4" id="KW-0689">Ribosomal protein</keyword>
<accession>D9IXQ5</accession>
<dbReference type="GO" id="GO:1990904">
    <property type="term" value="C:ribonucleoprotein complex"/>
    <property type="evidence" value="ECO:0007669"/>
    <property type="project" value="UniProtKB-KW"/>
</dbReference>
<protein>
    <recommendedName>
        <fullName evidence="4">Small ribosomal subunit protein uS8c</fullName>
    </recommendedName>
</protein>
<evidence type="ECO:0000256" key="4">
    <source>
        <dbReference type="HAMAP-Rule" id="MF_01302"/>
    </source>
</evidence>
<dbReference type="GO" id="GO:0009507">
    <property type="term" value="C:chloroplast"/>
    <property type="evidence" value="ECO:0007669"/>
    <property type="project" value="UniProtKB-SubCell"/>
</dbReference>
<dbReference type="Gene3D" id="3.30.1490.10">
    <property type="match status" value="1"/>
</dbReference>
<dbReference type="FunFam" id="3.30.1490.10:FF:000001">
    <property type="entry name" value="30S ribosomal protein S8"/>
    <property type="match status" value="1"/>
</dbReference>
<sequence length="133" mass="14540">MDLVSDALCRIKNAYRAKHTLTLLPASLVVFRICTVMAARGFVDSVRWLSLRSTGMQDKIVVTFKYSGVRRVSAIKGLKRISKPGARLYLPSRRLPRLLGGLGLVIVSTSSGIMSVSRAKSLGIGGEVVCYVW</sequence>
<keyword evidence="7" id="KW-0934">Plastid</keyword>
<dbReference type="InterPro" id="IPR047863">
    <property type="entry name" value="Ribosomal_uS8_CS"/>
</dbReference>
<feature type="transmembrane region" description="Helical" evidence="6">
    <location>
        <begin position="21"/>
        <end position="43"/>
    </location>
</feature>
<keyword evidence="4" id="KW-0699">rRNA-binding</keyword>
<keyword evidence="6" id="KW-1133">Transmembrane helix</keyword>
<gene>
    <name evidence="4 7" type="primary">rps8</name>
</gene>
<dbReference type="NCBIfam" id="NF001109">
    <property type="entry name" value="PRK00136.1"/>
    <property type="match status" value="1"/>
</dbReference>
<keyword evidence="4" id="KW-0694">RNA-binding</keyword>